<dbReference type="KEGG" id="panr:A7J50_1177"/>
<dbReference type="STRING" id="219572.A7J50_1177"/>
<dbReference type="Proteomes" id="UP000077829">
    <property type="component" value="Chromosome"/>
</dbReference>
<dbReference type="EMBL" id="CP015600">
    <property type="protein sequence ID" value="ANF84616.1"/>
    <property type="molecule type" value="Genomic_DNA"/>
</dbReference>
<reference evidence="1 2" key="1">
    <citation type="submission" date="2016-05" db="EMBL/GenBank/DDBJ databases">
        <title>Complete genome sequence of Pseudomonas antarctica PAMC 27494.</title>
        <authorList>
            <person name="Lee J."/>
        </authorList>
    </citation>
    <scope>NUCLEOTIDE SEQUENCE [LARGE SCALE GENOMIC DNA]</scope>
    <source>
        <strain evidence="1 2">PAMC 27494</strain>
    </source>
</reference>
<evidence type="ECO:0000313" key="2">
    <source>
        <dbReference type="Proteomes" id="UP000077829"/>
    </source>
</evidence>
<dbReference type="AlphaFoldDB" id="A0A172YXB6"/>
<protein>
    <submittedName>
        <fullName evidence="1">Uncharacterized protein</fullName>
    </submittedName>
</protein>
<proteinExistence type="predicted"/>
<sequence length="96" mass="10716">MTTSLAIIDCLEGELLDDTVLSAEDMARMNEARAAFRELRAILMLQVIPALGGFENPLATEIERRIEMVTFRSRNFLFPHRHAGAAHDAIHVGSRP</sequence>
<evidence type="ECO:0000313" key="1">
    <source>
        <dbReference type="EMBL" id="ANF84616.1"/>
    </source>
</evidence>
<gene>
    <name evidence="1" type="ORF">A7J50_1177</name>
</gene>
<accession>A0A172YXB6</accession>
<dbReference type="RefSeq" id="WP_064450952.1">
    <property type="nucleotide sequence ID" value="NZ_CP015600.1"/>
</dbReference>
<dbReference type="PATRIC" id="fig|219572.3.peg.1197"/>
<name>A0A172YXB6_9PSED</name>
<organism evidence="1 2">
    <name type="scientific">Pseudomonas antarctica</name>
    <dbReference type="NCBI Taxonomy" id="219572"/>
    <lineage>
        <taxon>Bacteria</taxon>
        <taxon>Pseudomonadati</taxon>
        <taxon>Pseudomonadota</taxon>
        <taxon>Gammaproteobacteria</taxon>
        <taxon>Pseudomonadales</taxon>
        <taxon>Pseudomonadaceae</taxon>
        <taxon>Pseudomonas</taxon>
    </lineage>
</organism>